<accession>A0A059DZC9</accession>
<feature type="transmembrane region" description="Helical" evidence="7">
    <location>
        <begin position="85"/>
        <end position="103"/>
    </location>
</feature>
<dbReference type="EMBL" id="AWFH01000045">
    <property type="protein sequence ID" value="KCZ59276.1"/>
    <property type="molecule type" value="Genomic_DNA"/>
</dbReference>
<protein>
    <submittedName>
        <fullName evidence="8">Cytochrome d ubiquinol oxidase subunit II</fullName>
    </submittedName>
</protein>
<dbReference type="OrthoDB" id="9776710at2"/>
<evidence type="ECO:0000256" key="3">
    <source>
        <dbReference type="ARBA" id="ARBA00022475"/>
    </source>
</evidence>
<sequence>MAIDLPLIWALILAVGVMMYVLLDGFDLGVGMFTAVAESEEERNMMTATVEPVWDGNETWLIIGGGGLFAAFPTAYAIIMPAFYLPVLIMLAALIFRGVAFEFRHKAVRRPTRLFWNGAFYGGSFTAAFSQGIMLGGMVQGIQVEGGAFAGGAFDWLTPFSLLTGISVVIGYMLLGACWLVLKTEGALQAKARKWGRMALAGVAICFLAVSFATLSVDPSIGDRWGFSMTEINPARFLPLAPVPLAGMALVLWLWRDLSMKQNKVGGAPDWRPFLLAAGIFLSGYIGLGVSLYPFIVPYEVSIWEAAARNNALMLMLVGALVMLPIILAYTAYVYSLFWGKVKPGDGYHAH</sequence>
<feature type="transmembrane region" description="Helical" evidence="7">
    <location>
        <begin position="237"/>
        <end position="255"/>
    </location>
</feature>
<evidence type="ECO:0000256" key="7">
    <source>
        <dbReference type="SAM" id="Phobius"/>
    </source>
</evidence>
<keyword evidence="10" id="KW-1185">Reference proteome</keyword>
<evidence type="ECO:0000256" key="4">
    <source>
        <dbReference type="ARBA" id="ARBA00022692"/>
    </source>
</evidence>
<dbReference type="RefSeq" id="WP_035553882.1">
    <property type="nucleotide sequence ID" value="NZ_AWFH01000045.1"/>
</dbReference>
<dbReference type="Proteomes" id="UP000024547">
    <property type="component" value="Unassembled WGS sequence"/>
</dbReference>
<feature type="transmembrane region" description="Helical" evidence="7">
    <location>
        <begin position="115"/>
        <end position="139"/>
    </location>
</feature>
<dbReference type="GO" id="GO:0019646">
    <property type="term" value="P:aerobic electron transport chain"/>
    <property type="evidence" value="ECO:0007669"/>
    <property type="project" value="TreeGrafter"/>
</dbReference>
<evidence type="ECO:0000313" key="8">
    <source>
        <dbReference type="EMBL" id="HAE93321.1"/>
    </source>
</evidence>
<evidence type="ECO:0000313" key="9">
    <source>
        <dbReference type="EMBL" id="KCZ59276.1"/>
    </source>
</evidence>
<reference evidence="9 10" key="1">
    <citation type="journal article" date="2014" name="Antonie Van Leeuwenhoek">
        <title>Hyphomonas beringensis sp. nov. and Hyphomonas chukchiensis sp. nov., isolated from surface seawater of the Bering Sea and Chukchi Sea.</title>
        <authorList>
            <person name="Li C."/>
            <person name="Lai Q."/>
            <person name="Li G."/>
            <person name="Dong C."/>
            <person name="Wang J."/>
            <person name="Liao Y."/>
            <person name="Shao Z."/>
        </authorList>
    </citation>
    <scope>NUCLEOTIDE SEQUENCE [LARGE SCALE GENOMIC DNA]</scope>
    <source>
        <strain evidence="9 10">22II1-22F38</strain>
    </source>
</reference>
<keyword evidence="6 7" id="KW-0472">Membrane</keyword>
<evidence type="ECO:0000256" key="1">
    <source>
        <dbReference type="ARBA" id="ARBA00004651"/>
    </source>
</evidence>
<dbReference type="eggNOG" id="COG1294">
    <property type="taxonomic scope" value="Bacteria"/>
</dbReference>
<dbReference type="InterPro" id="IPR003317">
    <property type="entry name" value="Cyt-d_oxidase_su2"/>
</dbReference>
<keyword evidence="3" id="KW-1003">Cell membrane</keyword>
<comment type="similarity">
    <text evidence="2">Belongs to the cytochrome ubiquinol oxidase subunit 2 family.</text>
</comment>
<feature type="transmembrane region" description="Helical" evidence="7">
    <location>
        <begin position="275"/>
        <end position="296"/>
    </location>
</feature>
<feature type="transmembrane region" description="Helical" evidence="7">
    <location>
        <begin position="159"/>
        <end position="182"/>
    </location>
</feature>
<keyword evidence="5 7" id="KW-1133">Transmembrane helix</keyword>
<evidence type="ECO:0000256" key="2">
    <source>
        <dbReference type="ARBA" id="ARBA00007543"/>
    </source>
</evidence>
<dbReference type="GO" id="GO:0070069">
    <property type="term" value="C:cytochrome complex"/>
    <property type="evidence" value="ECO:0007669"/>
    <property type="project" value="TreeGrafter"/>
</dbReference>
<dbReference type="EMBL" id="DMBR01000063">
    <property type="protein sequence ID" value="HAE93321.1"/>
    <property type="molecule type" value="Genomic_DNA"/>
</dbReference>
<proteinExistence type="inferred from homology"/>
<dbReference type="Proteomes" id="UP000259173">
    <property type="component" value="Unassembled WGS sequence"/>
</dbReference>
<dbReference type="PANTHER" id="PTHR43141:SF4">
    <property type="entry name" value="CYTOCHROME BD2 SUBUNIT II"/>
    <property type="match status" value="1"/>
</dbReference>
<reference evidence="8 11" key="2">
    <citation type="journal article" date="2018" name="Nat. Biotechnol.">
        <title>A standardized bacterial taxonomy based on genome phylogeny substantially revises the tree of life.</title>
        <authorList>
            <person name="Parks D.H."/>
            <person name="Chuvochina M."/>
            <person name="Waite D.W."/>
            <person name="Rinke C."/>
            <person name="Skarshewski A."/>
            <person name="Chaumeil P.A."/>
            <person name="Hugenholtz P."/>
        </authorList>
    </citation>
    <scope>NUCLEOTIDE SEQUENCE [LARGE SCALE GENOMIC DNA]</scope>
    <source>
        <strain evidence="8">UBA8557</strain>
    </source>
</reference>
<dbReference type="PANTHER" id="PTHR43141">
    <property type="entry name" value="CYTOCHROME BD2 SUBUNIT II"/>
    <property type="match status" value="1"/>
</dbReference>
<evidence type="ECO:0000256" key="5">
    <source>
        <dbReference type="ARBA" id="ARBA00022989"/>
    </source>
</evidence>
<evidence type="ECO:0000256" key="6">
    <source>
        <dbReference type="ARBA" id="ARBA00023136"/>
    </source>
</evidence>
<dbReference type="AlphaFoldDB" id="A0A059DZC9"/>
<feature type="transmembrane region" description="Helical" evidence="7">
    <location>
        <begin position="194"/>
        <end position="217"/>
    </location>
</feature>
<dbReference type="GO" id="GO:0016682">
    <property type="term" value="F:oxidoreductase activity, acting on diphenols and related substances as donors, oxygen as acceptor"/>
    <property type="evidence" value="ECO:0007669"/>
    <property type="project" value="TreeGrafter"/>
</dbReference>
<name>A0A059DZC9_9PROT</name>
<gene>
    <name evidence="8" type="primary">cydB</name>
    <name evidence="8" type="ORF">DCG65_02085</name>
    <name evidence="9" type="ORF">HY36_08335</name>
</gene>
<feature type="transmembrane region" description="Helical" evidence="7">
    <location>
        <begin position="6"/>
        <end position="23"/>
    </location>
</feature>
<dbReference type="GO" id="GO:0009055">
    <property type="term" value="F:electron transfer activity"/>
    <property type="evidence" value="ECO:0007669"/>
    <property type="project" value="TreeGrafter"/>
</dbReference>
<dbReference type="Pfam" id="PF02322">
    <property type="entry name" value="Cyt_bd_oxida_II"/>
    <property type="match status" value="1"/>
</dbReference>
<dbReference type="GO" id="GO:0005886">
    <property type="term" value="C:plasma membrane"/>
    <property type="evidence" value="ECO:0007669"/>
    <property type="project" value="UniProtKB-SubCell"/>
</dbReference>
<organism evidence="9 10">
    <name type="scientific">Hyphomonas atlantica</name>
    <dbReference type="NCBI Taxonomy" id="1280948"/>
    <lineage>
        <taxon>Bacteria</taxon>
        <taxon>Pseudomonadati</taxon>
        <taxon>Pseudomonadota</taxon>
        <taxon>Alphaproteobacteria</taxon>
        <taxon>Hyphomonadales</taxon>
        <taxon>Hyphomonadaceae</taxon>
        <taxon>Hyphomonas</taxon>
    </lineage>
</organism>
<comment type="caution">
    <text evidence="9">The sequence shown here is derived from an EMBL/GenBank/DDBJ whole genome shotgun (WGS) entry which is preliminary data.</text>
</comment>
<comment type="subcellular location">
    <subcellularLocation>
        <location evidence="1">Cell membrane</location>
        <topology evidence="1">Multi-pass membrane protein</topology>
    </subcellularLocation>
</comment>
<evidence type="ECO:0000313" key="11">
    <source>
        <dbReference type="Proteomes" id="UP000259173"/>
    </source>
</evidence>
<dbReference type="STRING" id="1280948.HY36_08335"/>
<keyword evidence="4 7" id="KW-0812">Transmembrane</keyword>
<evidence type="ECO:0000313" key="10">
    <source>
        <dbReference type="Proteomes" id="UP000024547"/>
    </source>
</evidence>
<dbReference type="NCBIfam" id="TIGR00203">
    <property type="entry name" value="cydB"/>
    <property type="match status" value="1"/>
</dbReference>
<dbReference type="PATRIC" id="fig|1280948.3.peg.2782"/>
<feature type="transmembrane region" description="Helical" evidence="7">
    <location>
        <begin position="312"/>
        <end position="335"/>
    </location>
</feature>